<dbReference type="InterPro" id="IPR001870">
    <property type="entry name" value="B30.2/SPRY"/>
</dbReference>
<keyword evidence="9" id="KW-1185">Reference proteome</keyword>
<evidence type="ECO:0000313" key="8">
    <source>
        <dbReference type="EMBL" id="KAF3853487.1"/>
    </source>
</evidence>
<dbReference type="Proteomes" id="UP000518266">
    <property type="component" value="Unassembled WGS sequence"/>
</dbReference>
<evidence type="ECO:0000256" key="2">
    <source>
        <dbReference type="ARBA" id="ARBA00004906"/>
    </source>
</evidence>
<comment type="pathway">
    <text evidence="2">Protein modification; protein ubiquitination.</text>
</comment>
<dbReference type="GO" id="GO:0016567">
    <property type="term" value="P:protein ubiquitination"/>
    <property type="evidence" value="ECO:0007669"/>
    <property type="project" value="UniProtKB-ARBA"/>
</dbReference>
<dbReference type="EMBL" id="JAAKFY010000008">
    <property type="protein sequence ID" value="KAF3853487.1"/>
    <property type="molecule type" value="Genomic_DNA"/>
</dbReference>
<dbReference type="OrthoDB" id="5951542at2759"/>
<keyword evidence="6" id="KW-0539">Nucleus</keyword>
<protein>
    <recommendedName>
        <fullName evidence="4">SPRY domain-containing SOCS box protein 3</fullName>
    </recommendedName>
</protein>
<keyword evidence="5" id="KW-0833">Ubl conjugation pathway</keyword>
<dbReference type="GO" id="GO:0019005">
    <property type="term" value="C:SCF ubiquitin ligase complex"/>
    <property type="evidence" value="ECO:0007669"/>
    <property type="project" value="TreeGrafter"/>
</dbReference>
<name>A0A7J5YYB7_DISMA</name>
<dbReference type="Pfam" id="PF00622">
    <property type="entry name" value="SPRY"/>
    <property type="match status" value="1"/>
</dbReference>
<dbReference type="InterPro" id="IPR003877">
    <property type="entry name" value="SPRY_dom"/>
</dbReference>
<dbReference type="InterPro" id="IPR043136">
    <property type="entry name" value="B30.2/SPRY_sf"/>
</dbReference>
<dbReference type="CDD" id="cd12876">
    <property type="entry name" value="SPRY_SOCS3"/>
    <property type="match status" value="1"/>
</dbReference>
<feature type="domain" description="B30.2/SPRY" evidence="7">
    <location>
        <begin position="209"/>
        <end position="401"/>
    </location>
</feature>
<evidence type="ECO:0000256" key="1">
    <source>
        <dbReference type="ARBA" id="ARBA00004123"/>
    </source>
</evidence>
<proteinExistence type="inferred from homology"/>
<dbReference type="InterPro" id="IPR035754">
    <property type="entry name" value="SPRY_SPSB3"/>
</dbReference>
<gene>
    <name evidence="8" type="ORF">F7725_014175</name>
</gene>
<reference evidence="8 9" key="1">
    <citation type="submission" date="2020-03" db="EMBL/GenBank/DDBJ databases">
        <title>Dissostichus mawsoni Genome sequencing and assembly.</title>
        <authorList>
            <person name="Park H."/>
        </authorList>
    </citation>
    <scope>NUCLEOTIDE SEQUENCE [LARGE SCALE GENOMIC DNA]</scope>
    <source>
        <strain evidence="8">DM0001</strain>
        <tissue evidence="8">Muscle</tissue>
    </source>
</reference>
<accession>A0A7J5YYB7</accession>
<dbReference type="PANTHER" id="PTHR12245">
    <property type="entry name" value="SPRY DOMAIN CONTAINING SOCS BOX PROTEIN"/>
    <property type="match status" value="1"/>
</dbReference>
<dbReference type="InterPro" id="IPR050672">
    <property type="entry name" value="FBXO45-Fsn/SPSB_families"/>
</dbReference>
<dbReference type="SMART" id="SM00449">
    <property type="entry name" value="SPRY"/>
    <property type="match status" value="1"/>
</dbReference>
<evidence type="ECO:0000256" key="5">
    <source>
        <dbReference type="ARBA" id="ARBA00022786"/>
    </source>
</evidence>
<evidence type="ECO:0000256" key="6">
    <source>
        <dbReference type="ARBA" id="ARBA00023242"/>
    </source>
</evidence>
<comment type="similarity">
    <text evidence="3">Belongs to the SPSB family.</text>
</comment>
<sequence>MEGEGDVTVWCDTLWLEASITFDSTPLDSPRNIDPVVQHRQMLVRRAWRGVDEQHIQLSPRYIRHKLANQSCETGHSEKERILVEEGVLELTLLPACLRARANSVVMVLFPTPPFPDSTNTTCRTWDMPPAAMLRRGRSGRARHSAWSETRKETGAMAVIQTSDRGGLEGQVTTQISNMEPEVDYLESSQAMSEVVALPGTEPVIGESFCQCDRQEELSLGLSVSGFDWEWDERLKSSGAFLSCENRKVSFHTDYSCGTAAIRGTKELAEGQHFWEVKMTSPVYGTDMMVGIGTSEVNLEKFKFSFGSLLGNDEDSWGLSYTGFLQHKGDKVRFSSRFGQGSIIGVHLDTWHGTLTFYKNRHCIGVASTRVKNKKFYPMVCSTAAKSSMKVIRACYTPTSLQYLCCTRLRQILPGCPDVLGAVDLPPGLRSQLHLQLGWVFTLSSSPEASEQNEDLFDDFQEEISLPSSPIPSPVSTLSACSSPSPCTSPFLDTVPYQCSCPTSPQTQPCTCHCPPTPPSSEYDSCCSEHEDYQSKRCRWT</sequence>
<dbReference type="GO" id="GO:0005634">
    <property type="term" value="C:nucleus"/>
    <property type="evidence" value="ECO:0007669"/>
    <property type="project" value="UniProtKB-SubCell"/>
</dbReference>
<evidence type="ECO:0000313" key="9">
    <source>
        <dbReference type="Proteomes" id="UP000518266"/>
    </source>
</evidence>
<comment type="caution">
    <text evidence="8">The sequence shown here is derived from an EMBL/GenBank/DDBJ whole genome shotgun (WGS) entry which is preliminary data.</text>
</comment>
<dbReference type="FunFam" id="2.60.120.920:FF:000018">
    <property type="entry name" value="SPRY domain-containing SOCS box protein 3 isoform X2"/>
    <property type="match status" value="1"/>
</dbReference>
<organism evidence="8 9">
    <name type="scientific">Dissostichus mawsoni</name>
    <name type="common">Antarctic cod</name>
    <dbReference type="NCBI Taxonomy" id="36200"/>
    <lineage>
        <taxon>Eukaryota</taxon>
        <taxon>Metazoa</taxon>
        <taxon>Chordata</taxon>
        <taxon>Craniata</taxon>
        <taxon>Vertebrata</taxon>
        <taxon>Euteleostomi</taxon>
        <taxon>Actinopterygii</taxon>
        <taxon>Neopterygii</taxon>
        <taxon>Teleostei</taxon>
        <taxon>Neoteleostei</taxon>
        <taxon>Acanthomorphata</taxon>
        <taxon>Eupercaria</taxon>
        <taxon>Perciformes</taxon>
        <taxon>Notothenioidei</taxon>
        <taxon>Nototheniidae</taxon>
        <taxon>Dissostichus</taxon>
    </lineage>
</organism>
<dbReference type="SUPFAM" id="SSF49899">
    <property type="entry name" value="Concanavalin A-like lectins/glucanases"/>
    <property type="match status" value="1"/>
</dbReference>
<evidence type="ECO:0000256" key="4">
    <source>
        <dbReference type="ARBA" id="ARBA00014684"/>
    </source>
</evidence>
<evidence type="ECO:0000256" key="3">
    <source>
        <dbReference type="ARBA" id="ARBA00010910"/>
    </source>
</evidence>
<dbReference type="AlphaFoldDB" id="A0A7J5YYB7"/>
<dbReference type="PANTHER" id="PTHR12245:SF5">
    <property type="entry name" value="SPRY DOMAIN-CONTAINING SOCS BOX PROTEIN 3"/>
    <property type="match status" value="1"/>
</dbReference>
<comment type="subcellular location">
    <subcellularLocation>
        <location evidence="1">Nucleus</location>
    </subcellularLocation>
</comment>
<dbReference type="PROSITE" id="PS50188">
    <property type="entry name" value="B302_SPRY"/>
    <property type="match status" value="1"/>
</dbReference>
<evidence type="ECO:0000259" key="7">
    <source>
        <dbReference type="PROSITE" id="PS50188"/>
    </source>
</evidence>
<dbReference type="GO" id="GO:0043161">
    <property type="term" value="P:proteasome-mediated ubiquitin-dependent protein catabolic process"/>
    <property type="evidence" value="ECO:0007669"/>
    <property type="project" value="TreeGrafter"/>
</dbReference>
<dbReference type="Gene3D" id="2.60.120.920">
    <property type="match status" value="1"/>
</dbReference>
<dbReference type="InterPro" id="IPR013320">
    <property type="entry name" value="ConA-like_dom_sf"/>
</dbReference>